<dbReference type="AlphaFoldDB" id="A0A0N9HWJ5"/>
<name>A0A0N9HWJ5_9PSEU</name>
<dbReference type="GO" id="GO:0016773">
    <property type="term" value="F:phosphotransferase activity, alcohol group as acceptor"/>
    <property type="evidence" value="ECO:0007669"/>
    <property type="project" value="InterPro"/>
</dbReference>
<organism evidence="1 2">
    <name type="scientific">Kibdelosporangium phytohabitans</name>
    <dbReference type="NCBI Taxonomy" id="860235"/>
    <lineage>
        <taxon>Bacteria</taxon>
        <taxon>Bacillati</taxon>
        <taxon>Actinomycetota</taxon>
        <taxon>Actinomycetes</taxon>
        <taxon>Pseudonocardiales</taxon>
        <taxon>Pseudonocardiaceae</taxon>
        <taxon>Kibdelosporangium</taxon>
    </lineage>
</organism>
<dbReference type="SUPFAM" id="SSF56112">
    <property type="entry name" value="Protein kinase-like (PK-like)"/>
    <property type="match status" value="1"/>
</dbReference>
<keyword evidence="2" id="KW-1185">Reference proteome</keyword>
<dbReference type="EMBL" id="CP012752">
    <property type="protein sequence ID" value="ALG07820.1"/>
    <property type="molecule type" value="Genomic_DNA"/>
</dbReference>
<evidence type="ECO:0000313" key="2">
    <source>
        <dbReference type="Proteomes" id="UP000063699"/>
    </source>
</evidence>
<dbReference type="Pfam" id="PF04655">
    <property type="entry name" value="APH_6_hur"/>
    <property type="match status" value="1"/>
</dbReference>
<accession>A0A0N9HWJ5</accession>
<evidence type="ECO:0000313" key="1">
    <source>
        <dbReference type="EMBL" id="ALG07820.1"/>
    </source>
</evidence>
<proteinExistence type="predicted"/>
<dbReference type="Proteomes" id="UP000063699">
    <property type="component" value="Chromosome"/>
</dbReference>
<sequence>MNLDPARARMARRFGPEAHAWMDALPARITELAERWGLKVGEPYPTGNSSVAVRCDDVVLKLSPQVDFLAEQVRVLRMYEPSGRVPKVFQHEDGAMVMEIIEPGTFVTEAPPPAEFAALMADLHAVGDPAIAERDIRTALEEFFVRVENRGVDIGSARQLRDELVATQDDVVLLHGDLHFNNILAGPRGLMVIDPKACAGDRAFDTIDYAMAAPDRVRELADAASLDVDRIVAWRQVLHWVDSPP</sequence>
<protein>
    <recommendedName>
        <fullName evidence="3">Aminoglycoside phosphotransferase</fullName>
    </recommendedName>
</protein>
<dbReference type="KEGG" id="kphy:AOZ06_13680"/>
<reference evidence="1 2" key="1">
    <citation type="submission" date="2015-07" db="EMBL/GenBank/DDBJ databases">
        <title>Genome sequencing of Kibdelosporangium phytohabitans.</title>
        <authorList>
            <person name="Qin S."/>
            <person name="Xing K."/>
        </authorList>
    </citation>
    <scope>NUCLEOTIDE SEQUENCE [LARGE SCALE GENOMIC DNA]</scope>
    <source>
        <strain evidence="1 2">KLBMP1111</strain>
    </source>
</reference>
<dbReference type="InterPro" id="IPR006748">
    <property type="entry name" value="NH2Glyco/OHUrea_AB-resist_kin"/>
</dbReference>
<dbReference type="Gene3D" id="1.10.510.10">
    <property type="entry name" value="Transferase(Phosphotransferase) domain 1"/>
    <property type="match status" value="1"/>
</dbReference>
<dbReference type="InterPro" id="IPR011009">
    <property type="entry name" value="Kinase-like_dom_sf"/>
</dbReference>
<dbReference type="STRING" id="860235.AOZ06_13680"/>
<dbReference type="GO" id="GO:0019748">
    <property type="term" value="P:secondary metabolic process"/>
    <property type="evidence" value="ECO:0007669"/>
    <property type="project" value="InterPro"/>
</dbReference>
<dbReference type="RefSeq" id="WP_054289730.1">
    <property type="nucleotide sequence ID" value="NZ_CP012752.1"/>
</dbReference>
<evidence type="ECO:0008006" key="3">
    <source>
        <dbReference type="Google" id="ProtNLM"/>
    </source>
</evidence>
<dbReference type="OrthoDB" id="3638028at2"/>
<gene>
    <name evidence="1" type="ORF">AOZ06_13680</name>
</gene>